<dbReference type="Gene3D" id="2.60.260.20">
    <property type="entry name" value="Urease metallochaperone UreE, N-terminal domain"/>
    <property type="match status" value="1"/>
</dbReference>
<dbReference type="InterPro" id="IPR008971">
    <property type="entry name" value="HSP40/DnaJ_pept-bd"/>
</dbReference>
<dbReference type="PANTHER" id="PTHR43888">
    <property type="entry name" value="DNAJ-LIKE-2, ISOFORM A-RELATED"/>
    <property type="match status" value="1"/>
</dbReference>
<dbReference type="GO" id="GO:0051082">
    <property type="term" value="F:unfolded protein binding"/>
    <property type="evidence" value="ECO:0007669"/>
    <property type="project" value="InterPro"/>
</dbReference>
<protein>
    <submittedName>
        <fullName evidence="2">Uncharacterized protein</fullName>
    </submittedName>
</protein>
<evidence type="ECO:0000313" key="2">
    <source>
        <dbReference type="WBParaSite" id="jg12984"/>
    </source>
</evidence>
<evidence type="ECO:0000313" key="1">
    <source>
        <dbReference type="Proteomes" id="UP000887574"/>
    </source>
</evidence>
<proteinExistence type="predicted"/>
<dbReference type="InterPro" id="IPR044713">
    <property type="entry name" value="DNJA1/2-like"/>
</dbReference>
<keyword evidence="1" id="KW-1185">Reference proteome</keyword>
<dbReference type="WBParaSite" id="jg12984">
    <property type="protein sequence ID" value="jg12984"/>
    <property type="gene ID" value="jg12984"/>
</dbReference>
<dbReference type="GO" id="GO:0030544">
    <property type="term" value="F:Hsp70 protein binding"/>
    <property type="evidence" value="ECO:0007669"/>
    <property type="project" value="InterPro"/>
</dbReference>
<dbReference type="GO" id="GO:0006457">
    <property type="term" value="P:protein folding"/>
    <property type="evidence" value="ECO:0007669"/>
    <property type="project" value="InterPro"/>
</dbReference>
<dbReference type="SUPFAM" id="SSF49493">
    <property type="entry name" value="HSP40/DnaJ peptide-binding domain"/>
    <property type="match status" value="1"/>
</dbReference>
<accession>A0A915CWR6</accession>
<name>A0A915CWR6_9BILA</name>
<dbReference type="AlphaFoldDB" id="A0A915CWR6"/>
<dbReference type="Proteomes" id="UP000887574">
    <property type="component" value="Unplaced"/>
</dbReference>
<reference evidence="2" key="1">
    <citation type="submission" date="2022-11" db="UniProtKB">
        <authorList>
            <consortium name="WormBaseParasite"/>
        </authorList>
    </citation>
    <scope>IDENTIFICATION</scope>
</reference>
<sequence length="120" mass="13835">MIIVIIISASNIGSRRKRTMHHMDESDIFSMLGGRWIFLWHGWRWHGWRLSEPCPRWWQTSSPQRRTTVQPLNLTLEELYKGKTSKLQLTKKVLCPTCNGVGGKPGAVRNCDKCRVAAKC</sequence>
<organism evidence="1 2">
    <name type="scientific">Ditylenchus dipsaci</name>
    <dbReference type="NCBI Taxonomy" id="166011"/>
    <lineage>
        <taxon>Eukaryota</taxon>
        <taxon>Metazoa</taxon>
        <taxon>Ecdysozoa</taxon>
        <taxon>Nematoda</taxon>
        <taxon>Chromadorea</taxon>
        <taxon>Rhabditida</taxon>
        <taxon>Tylenchina</taxon>
        <taxon>Tylenchomorpha</taxon>
        <taxon>Sphaerularioidea</taxon>
        <taxon>Anguinidae</taxon>
        <taxon>Anguininae</taxon>
        <taxon>Ditylenchus</taxon>
    </lineage>
</organism>